<evidence type="ECO:0000313" key="2">
    <source>
        <dbReference type="Proteomes" id="UP001054945"/>
    </source>
</evidence>
<proteinExistence type="predicted"/>
<keyword evidence="2" id="KW-1185">Reference proteome</keyword>
<dbReference type="Proteomes" id="UP001054945">
    <property type="component" value="Unassembled WGS sequence"/>
</dbReference>
<sequence length="69" mass="8129">MQIRKSQKCAGNKVFDNIILEKMIATNLDFHIICNRSFSEYMTDIMFLSDKPFKDYIINKSSAIYQDKN</sequence>
<name>A0AAV4RDI3_CAEEX</name>
<reference evidence="1 2" key="1">
    <citation type="submission" date="2021-06" db="EMBL/GenBank/DDBJ databases">
        <title>Caerostris extrusa draft genome.</title>
        <authorList>
            <person name="Kono N."/>
            <person name="Arakawa K."/>
        </authorList>
    </citation>
    <scope>NUCLEOTIDE SEQUENCE [LARGE SCALE GENOMIC DNA]</scope>
</reference>
<evidence type="ECO:0000313" key="1">
    <source>
        <dbReference type="EMBL" id="GIY19939.1"/>
    </source>
</evidence>
<accession>A0AAV4RDI3</accession>
<dbReference type="AlphaFoldDB" id="A0AAV4RDI3"/>
<comment type="caution">
    <text evidence="1">The sequence shown here is derived from an EMBL/GenBank/DDBJ whole genome shotgun (WGS) entry which is preliminary data.</text>
</comment>
<dbReference type="EMBL" id="BPLR01007811">
    <property type="protein sequence ID" value="GIY19939.1"/>
    <property type="molecule type" value="Genomic_DNA"/>
</dbReference>
<gene>
    <name evidence="1" type="ORF">CEXT_362281</name>
</gene>
<organism evidence="1 2">
    <name type="scientific">Caerostris extrusa</name>
    <name type="common">Bark spider</name>
    <name type="synonym">Caerostris bankana</name>
    <dbReference type="NCBI Taxonomy" id="172846"/>
    <lineage>
        <taxon>Eukaryota</taxon>
        <taxon>Metazoa</taxon>
        <taxon>Ecdysozoa</taxon>
        <taxon>Arthropoda</taxon>
        <taxon>Chelicerata</taxon>
        <taxon>Arachnida</taxon>
        <taxon>Araneae</taxon>
        <taxon>Araneomorphae</taxon>
        <taxon>Entelegynae</taxon>
        <taxon>Araneoidea</taxon>
        <taxon>Araneidae</taxon>
        <taxon>Caerostris</taxon>
    </lineage>
</organism>
<protein>
    <submittedName>
        <fullName evidence="1">Uncharacterized protein</fullName>
    </submittedName>
</protein>